<dbReference type="AlphaFoldDB" id="A0A9P7SXW3"/>
<dbReference type="EMBL" id="SRPW01001647">
    <property type="protein sequence ID" value="KAG5999688.1"/>
    <property type="molecule type" value="Genomic_DNA"/>
</dbReference>
<evidence type="ECO:0000313" key="1">
    <source>
        <dbReference type="EMBL" id="KAG5999688.1"/>
    </source>
</evidence>
<evidence type="ECO:0000313" key="2">
    <source>
        <dbReference type="Proteomes" id="UP000748025"/>
    </source>
</evidence>
<accession>A0A9P7SXW3</accession>
<evidence type="ECO:0008006" key="3">
    <source>
        <dbReference type="Google" id="ProtNLM"/>
    </source>
</evidence>
<sequence length="471" mass="52612">MSQATAKDHAHVELQSTTSLFDVLHNSLILRQVAPHLSIHSLLQLSATSKGFRSLIHNTPGVFRYLDLTPVKRARVLPCLCDNAVWLNERKNQSLPDYPVPSRPLRWVLGAIHQQNILQNVQTLILDGLSVTAELCHEIINDPSYRVRVLSIRQVINLHYSKLCKSLHYACRPNRPDGTPSLKALYMFGVANAESGKMIPSMSTCWGRDDWWCKRGRLVTRSLTREWVNCIVACHGIIAFDAVLCQGPRHENSPAFGQIPMLAHAAPAPANHAVGGCDSCGTAPEGLLMHETCPPLHLPLLSPIPLMSSSVRAATCPSQPGQSFAPRCDECLEDRYCARCHKWWCEACYRLVDQRQHVGVREEDGVAISTQTLVNAPNFKQKKISKSCWECGSNCDTCISKTQRVCKKCRAGYCIIHNEGSSSEFCDWCVSRGRGLDRQDPKSARFKLTTSSIPSDLIRRRMRDAVTRPLI</sequence>
<gene>
    <name evidence="1" type="ORF">E4U43_001919</name>
</gene>
<protein>
    <recommendedName>
        <fullName evidence="3">F-box domain-containing protein</fullName>
    </recommendedName>
</protein>
<name>A0A9P7SXW3_9HYPO</name>
<dbReference type="Proteomes" id="UP000748025">
    <property type="component" value="Unassembled WGS sequence"/>
</dbReference>
<reference evidence="1" key="1">
    <citation type="journal article" date="2020" name="bioRxiv">
        <title>Whole genome comparisons of ergot fungi reveals the divergence and evolution of species within the genus Claviceps are the result of varying mechanisms driving genome evolution and host range expansion.</title>
        <authorList>
            <person name="Wyka S.A."/>
            <person name="Mondo S.J."/>
            <person name="Liu M."/>
            <person name="Dettman J."/>
            <person name="Nalam V."/>
            <person name="Broders K.D."/>
        </authorList>
    </citation>
    <scope>NUCLEOTIDE SEQUENCE</scope>
    <source>
        <strain evidence="1">CCC 602</strain>
    </source>
</reference>
<keyword evidence="2" id="KW-1185">Reference proteome</keyword>
<proteinExistence type="predicted"/>
<dbReference type="OrthoDB" id="5345494at2759"/>
<organism evidence="1 2">
    <name type="scientific">Claviceps pusilla</name>
    <dbReference type="NCBI Taxonomy" id="123648"/>
    <lineage>
        <taxon>Eukaryota</taxon>
        <taxon>Fungi</taxon>
        <taxon>Dikarya</taxon>
        <taxon>Ascomycota</taxon>
        <taxon>Pezizomycotina</taxon>
        <taxon>Sordariomycetes</taxon>
        <taxon>Hypocreomycetidae</taxon>
        <taxon>Hypocreales</taxon>
        <taxon>Clavicipitaceae</taxon>
        <taxon>Claviceps</taxon>
    </lineage>
</organism>
<comment type="caution">
    <text evidence="1">The sequence shown here is derived from an EMBL/GenBank/DDBJ whole genome shotgun (WGS) entry which is preliminary data.</text>
</comment>